<feature type="domain" description="EF-hand" evidence="1">
    <location>
        <begin position="54"/>
        <end position="87"/>
    </location>
</feature>
<dbReference type="EMBL" id="ML014157">
    <property type="protein sequence ID" value="RKP01925.1"/>
    <property type="molecule type" value="Genomic_DNA"/>
</dbReference>
<dbReference type="OrthoDB" id="10260455at2759"/>
<proteinExistence type="predicted"/>
<dbReference type="CDD" id="cd22976">
    <property type="entry name" value="DD_EFCAB10"/>
    <property type="match status" value="1"/>
</dbReference>
<sequence>EAEAYLDKHRVIPVLNHLTTLLLIERPPDPKAFLVTKLTEIRNAKKRGQSVSLFHADHVAALFHLFDVTGKGTLQPSQVRQALLALG</sequence>
<dbReference type="STRING" id="1555241.A0A4P9X9F2"/>
<reference evidence="3" key="1">
    <citation type="journal article" date="2018" name="Nat. Microbiol.">
        <title>Leveraging single-cell genomics to expand the fungal tree of life.</title>
        <authorList>
            <person name="Ahrendt S.R."/>
            <person name="Quandt C.A."/>
            <person name="Ciobanu D."/>
            <person name="Clum A."/>
            <person name="Salamov A."/>
            <person name="Andreopoulos B."/>
            <person name="Cheng J.F."/>
            <person name="Woyke T."/>
            <person name="Pelin A."/>
            <person name="Henrissat B."/>
            <person name="Reynolds N.K."/>
            <person name="Benny G.L."/>
            <person name="Smith M.E."/>
            <person name="James T.Y."/>
            <person name="Grigoriev I.V."/>
        </authorList>
    </citation>
    <scope>NUCLEOTIDE SEQUENCE [LARGE SCALE GENOMIC DNA]</scope>
    <source>
        <strain evidence="3">ATCC 52028</strain>
    </source>
</reference>
<accession>A0A4P9X9F2</accession>
<gene>
    <name evidence="2" type="ORF">CXG81DRAFT_3974</name>
</gene>
<feature type="non-terminal residue" evidence="2">
    <location>
        <position position="87"/>
    </location>
</feature>
<dbReference type="GO" id="GO:0005509">
    <property type="term" value="F:calcium ion binding"/>
    <property type="evidence" value="ECO:0007669"/>
    <property type="project" value="InterPro"/>
</dbReference>
<dbReference type="PROSITE" id="PS50222">
    <property type="entry name" value="EF_HAND_2"/>
    <property type="match status" value="1"/>
</dbReference>
<dbReference type="AlphaFoldDB" id="A0A4P9X9F2"/>
<dbReference type="InterPro" id="IPR002048">
    <property type="entry name" value="EF_hand_dom"/>
</dbReference>
<name>A0A4P9X9F2_9FUNG</name>
<protein>
    <recommendedName>
        <fullName evidence="1">EF-hand domain-containing protein</fullName>
    </recommendedName>
</protein>
<dbReference type="SUPFAM" id="SSF47391">
    <property type="entry name" value="Dimerization-anchoring domain of cAMP-dependent PK regulatory subunit"/>
    <property type="match status" value="1"/>
</dbReference>
<keyword evidence="3" id="KW-1185">Reference proteome</keyword>
<feature type="non-terminal residue" evidence="2">
    <location>
        <position position="1"/>
    </location>
</feature>
<dbReference type="PANTHER" id="PTHR21847:SF1">
    <property type="entry name" value="EF-HAND CALCIUM-BINDING DOMAIN-CONTAINING PROTEIN 10"/>
    <property type="match status" value="1"/>
</dbReference>
<evidence type="ECO:0000313" key="2">
    <source>
        <dbReference type="EMBL" id="RKP01925.1"/>
    </source>
</evidence>
<dbReference type="InterPro" id="IPR039879">
    <property type="entry name" value="EFC10"/>
</dbReference>
<evidence type="ECO:0000313" key="3">
    <source>
        <dbReference type="Proteomes" id="UP000274922"/>
    </source>
</evidence>
<dbReference type="PANTHER" id="PTHR21847">
    <property type="entry name" value="EF-HAND CALCIUM-BINDING DOMAIN-CONTAINING PROTEIN 10"/>
    <property type="match status" value="1"/>
</dbReference>
<dbReference type="InterPro" id="IPR049760">
    <property type="entry name" value="DD_EFCAB10"/>
</dbReference>
<evidence type="ECO:0000259" key="1">
    <source>
        <dbReference type="PROSITE" id="PS50222"/>
    </source>
</evidence>
<dbReference type="Proteomes" id="UP000274922">
    <property type="component" value="Unassembled WGS sequence"/>
</dbReference>
<organism evidence="2 3">
    <name type="scientific">Caulochytrium protostelioides</name>
    <dbReference type="NCBI Taxonomy" id="1555241"/>
    <lineage>
        <taxon>Eukaryota</taxon>
        <taxon>Fungi</taxon>
        <taxon>Fungi incertae sedis</taxon>
        <taxon>Chytridiomycota</taxon>
        <taxon>Chytridiomycota incertae sedis</taxon>
        <taxon>Chytridiomycetes</taxon>
        <taxon>Caulochytriales</taxon>
        <taxon>Caulochytriaceae</taxon>
        <taxon>Caulochytrium</taxon>
    </lineage>
</organism>